<evidence type="ECO:0000256" key="10">
    <source>
        <dbReference type="SAM" id="Phobius"/>
    </source>
</evidence>
<dbReference type="PANTHER" id="PTHR11003">
    <property type="entry name" value="POTASSIUM CHANNEL, SUBFAMILY K"/>
    <property type="match status" value="1"/>
</dbReference>
<dbReference type="GeneID" id="102805784"/>
<dbReference type="InterPro" id="IPR013099">
    <property type="entry name" value="K_chnl_dom"/>
</dbReference>
<evidence type="ECO:0000259" key="11">
    <source>
        <dbReference type="Pfam" id="PF07885"/>
    </source>
</evidence>
<feature type="transmembrane region" description="Helical" evidence="10">
    <location>
        <begin position="369"/>
        <end position="387"/>
    </location>
</feature>
<evidence type="ECO:0000256" key="5">
    <source>
        <dbReference type="ARBA" id="ARBA00023065"/>
    </source>
</evidence>
<keyword evidence="12" id="KW-1185">Reference proteome</keyword>
<dbReference type="PRINTS" id="PR01333">
    <property type="entry name" value="2POREKCHANEL"/>
</dbReference>
<evidence type="ECO:0000256" key="1">
    <source>
        <dbReference type="ARBA" id="ARBA00004141"/>
    </source>
</evidence>
<evidence type="ECO:0000256" key="9">
    <source>
        <dbReference type="SAM" id="MobiDB-lite"/>
    </source>
</evidence>
<dbReference type="InterPro" id="IPR003280">
    <property type="entry name" value="2pore_dom_K_chnl"/>
</dbReference>
<dbReference type="Gene3D" id="1.10.287.70">
    <property type="match status" value="2"/>
</dbReference>
<dbReference type="Pfam" id="PF07885">
    <property type="entry name" value="Ion_trans_2"/>
    <property type="match status" value="2"/>
</dbReference>
<keyword evidence="4 10" id="KW-1133">Transmembrane helix</keyword>
<dbReference type="PANTHER" id="PTHR11003:SF334">
    <property type="entry name" value="FI03418P"/>
    <property type="match status" value="1"/>
</dbReference>
<name>A0ABM0LUL7_SACKO</name>
<keyword evidence="7 8" id="KW-0407">Ion channel</keyword>
<keyword evidence="5 8" id="KW-0406">Ion transport</keyword>
<keyword evidence="6 10" id="KW-0472">Membrane</keyword>
<dbReference type="SUPFAM" id="SSF81324">
    <property type="entry name" value="Voltage-gated potassium channels"/>
    <property type="match status" value="2"/>
</dbReference>
<feature type="transmembrane region" description="Helical" evidence="10">
    <location>
        <begin position="37"/>
        <end position="59"/>
    </location>
</feature>
<dbReference type="RefSeq" id="XP_006811458.1">
    <property type="nucleotide sequence ID" value="XM_006811395.1"/>
</dbReference>
<evidence type="ECO:0000256" key="7">
    <source>
        <dbReference type="ARBA" id="ARBA00023303"/>
    </source>
</evidence>
<evidence type="ECO:0000256" key="3">
    <source>
        <dbReference type="ARBA" id="ARBA00022692"/>
    </source>
</evidence>
<evidence type="ECO:0000256" key="2">
    <source>
        <dbReference type="ARBA" id="ARBA00022448"/>
    </source>
</evidence>
<evidence type="ECO:0000256" key="4">
    <source>
        <dbReference type="ARBA" id="ARBA00022989"/>
    </source>
</evidence>
<reference evidence="13" key="1">
    <citation type="submission" date="2025-08" db="UniProtKB">
        <authorList>
            <consortium name="RefSeq"/>
        </authorList>
    </citation>
    <scope>IDENTIFICATION</scope>
    <source>
        <tissue evidence="13">Testes</tissue>
    </source>
</reference>
<feature type="compositionally biased region" description="Acidic residues" evidence="9">
    <location>
        <begin position="229"/>
        <end position="239"/>
    </location>
</feature>
<evidence type="ECO:0000256" key="8">
    <source>
        <dbReference type="RuleBase" id="RU003857"/>
    </source>
</evidence>
<feature type="transmembrane region" description="Helical" evidence="10">
    <location>
        <begin position="126"/>
        <end position="145"/>
    </location>
</feature>
<feature type="domain" description="Potassium channel" evidence="11">
    <location>
        <begin position="123"/>
        <end position="179"/>
    </location>
</feature>
<protein>
    <submittedName>
        <fullName evidence="13">Uncharacterized protein LOC102805784</fullName>
    </submittedName>
</protein>
<comment type="subcellular location">
    <subcellularLocation>
        <location evidence="1">Membrane</location>
        <topology evidence="1">Multi-pass membrane protein</topology>
    </subcellularLocation>
</comment>
<keyword evidence="3 8" id="KW-0812">Transmembrane</keyword>
<feature type="transmembrane region" description="Helical" evidence="10">
    <location>
        <begin position="432"/>
        <end position="449"/>
    </location>
</feature>
<evidence type="ECO:0000313" key="13">
    <source>
        <dbReference type="RefSeq" id="XP_006811458.1"/>
    </source>
</evidence>
<accession>A0ABM0LUL7</accession>
<sequence length="494" mass="56080">MFHSKKDTQVCSGETATMRQRSKSCHETTRFTSTLPVYLASSVCLGLYSVIGAYVFSIVEKPLYDSKVLNISDVKNNLTLELRSLCSNDSRVWDLIVERYLQEYDIVLEDAFQHGVRLQLGYNWDLSSSLFFCLTVLSTVGYGMMSPVTKMGKIICMFYAIIGIPFFFLSLMLYGQLLTHPVRSLYKKYYRLQKRSTTVAARLGRQLSMKFSNSTKFNDDCGNAHENAEGDDQDDEEGGDFGLSLTDDGFSEPEAVVLGNMCDNTIRAGTSRNDNTMPEDNTFINLTIENDNSLHIDRQVSFNEMDHDGIWVLSDDECNDWTLDNPNGSGNSSLNRKTIYSESTPHREDSCTSSIVEVDLKDEHLEVSIVWITIMMLGYILIGPLIFQQSDNWTYLDSVYFLVMTFTTIGFGDIVPKYNADLAIVQMLKTETYLFTGMLIMSTCIHLCQERIKGLASLMFYKDNSVECNNNWDIQQVHLQVSHEEGQFDDVVVE</sequence>
<gene>
    <name evidence="13" type="primary">LOC102805784</name>
</gene>
<evidence type="ECO:0000313" key="12">
    <source>
        <dbReference type="Proteomes" id="UP000694865"/>
    </source>
</evidence>
<dbReference type="Proteomes" id="UP000694865">
    <property type="component" value="Unplaced"/>
</dbReference>
<feature type="region of interest" description="Disordered" evidence="9">
    <location>
        <begin position="222"/>
        <end position="243"/>
    </location>
</feature>
<feature type="domain" description="Potassium channel" evidence="11">
    <location>
        <begin position="375"/>
        <end position="451"/>
    </location>
</feature>
<proteinExistence type="inferred from homology"/>
<keyword evidence="2 8" id="KW-0813">Transport</keyword>
<organism evidence="12 13">
    <name type="scientific">Saccoglossus kowalevskii</name>
    <name type="common">Acorn worm</name>
    <dbReference type="NCBI Taxonomy" id="10224"/>
    <lineage>
        <taxon>Eukaryota</taxon>
        <taxon>Metazoa</taxon>
        <taxon>Hemichordata</taxon>
        <taxon>Enteropneusta</taxon>
        <taxon>Harrimaniidae</taxon>
        <taxon>Saccoglossus</taxon>
    </lineage>
</organism>
<evidence type="ECO:0000256" key="6">
    <source>
        <dbReference type="ARBA" id="ARBA00023136"/>
    </source>
</evidence>
<feature type="transmembrane region" description="Helical" evidence="10">
    <location>
        <begin position="157"/>
        <end position="177"/>
    </location>
</feature>
<feature type="transmembrane region" description="Helical" evidence="10">
    <location>
        <begin position="394"/>
        <end position="412"/>
    </location>
</feature>
<comment type="similarity">
    <text evidence="8">Belongs to the two pore domain potassium channel (TC 1.A.1.8) family.</text>
</comment>